<dbReference type="PANTHER" id="PTHR24305:SF157">
    <property type="entry name" value="N-ACETYLTRYPTOPHAN 6-HYDROXYLASE IVOC-RELATED"/>
    <property type="match status" value="1"/>
</dbReference>
<name>A0ABR4EU58_9PEZI</name>
<accession>A0ABR4EU58</accession>
<evidence type="ECO:0000256" key="2">
    <source>
        <dbReference type="ARBA" id="ARBA00010617"/>
    </source>
</evidence>
<evidence type="ECO:0000256" key="4">
    <source>
        <dbReference type="ARBA" id="ARBA00022723"/>
    </source>
</evidence>
<keyword evidence="3 8" id="KW-0349">Heme</keyword>
<protein>
    <recommendedName>
        <fullName evidence="12">Cytochrome P450</fullName>
    </recommendedName>
</protein>
<dbReference type="CDD" id="cd11062">
    <property type="entry name" value="CYP58-like"/>
    <property type="match status" value="1"/>
</dbReference>
<keyword evidence="7 8" id="KW-0503">Monooxygenase</keyword>
<dbReference type="EMBL" id="JBAWTH010000026">
    <property type="protein sequence ID" value="KAL2285978.1"/>
    <property type="molecule type" value="Genomic_DNA"/>
</dbReference>
<dbReference type="InterPro" id="IPR017972">
    <property type="entry name" value="Cyt_P450_CS"/>
</dbReference>
<evidence type="ECO:0000256" key="3">
    <source>
        <dbReference type="ARBA" id="ARBA00022617"/>
    </source>
</evidence>
<organism evidence="10 11">
    <name type="scientific">Diaporthe vaccinii</name>
    <dbReference type="NCBI Taxonomy" id="105482"/>
    <lineage>
        <taxon>Eukaryota</taxon>
        <taxon>Fungi</taxon>
        <taxon>Dikarya</taxon>
        <taxon>Ascomycota</taxon>
        <taxon>Pezizomycotina</taxon>
        <taxon>Sordariomycetes</taxon>
        <taxon>Sordariomycetidae</taxon>
        <taxon>Diaporthales</taxon>
        <taxon>Diaporthaceae</taxon>
        <taxon>Diaporthe</taxon>
        <taxon>Diaporthe eres species complex</taxon>
    </lineage>
</organism>
<evidence type="ECO:0000313" key="11">
    <source>
        <dbReference type="Proteomes" id="UP001600888"/>
    </source>
</evidence>
<keyword evidence="4 8" id="KW-0479">Metal-binding</keyword>
<dbReference type="PRINTS" id="PR00385">
    <property type="entry name" value="P450"/>
</dbReference>
<sequence>MRLSLQNLSIDELNVTSNTMLDAASLTAALASLLSKVNANSTYMGCLAVYLLGLAIYRLYLTPSAKFPGPRLAALCYWYEFYYDVWPHEGQYTWKIRELHQEYGPFVRINPCEVHCNDPDFFNSLYVSSAKRKTDKWVWAVRQSWTRKSSFKTLTHDLHKRRRNQVAPFFSKSSIRGLEPLIVHQINKFCSRLEARSQLSPASKEVVNLTHAFMALTGDIITKVCFGQPTGLLDLDDLGRDWYEARVIGNRSNHLLRQFPWLFFLPLGWVSGGKSRTAASLHYAQKKQKELHQRVTHLVDEHSAQTADGKAHGGPEDEDLPATVFASMLNADVPPSEKNVSRLTEEAFTLTGAGTMTTANALNSITYHVLSQPECLARLREELRAALTDPSAIRSSADLERLPYLTAVVTEGLRLSKGPPHRFARVSPDEDYSYRHADGHVETIPRGVPVGMSFIDILEDEEIFPDPHAFKPERWLSSESGPGHARAGPDGGEVTDDPAVRRRRWAVATVFGGGSRMCIGLHLAWSEMYLTTATLVSRFGDRMELHDVDFERDIKITIDGFDAFPGRGHKGLRVMMLPGQIEH</sequence>
<keyword evidence="6 8" id="KW-0408">Iron</keyword>
<keyword evidence="5 8" id="KW-0560">Oxidoreductase</keyword>
<dbReference type="InterPro" id="IPR036396">
    <property type="entry name" value="Cyt_P450_sf"/>
</dbReference>
<evidence type="ECO:0000256" key="7">
    <source>
        <dbReference type="ARBA" id="ARBA00023033"/>
    </source>
</evidence>
<dbReference type="EMBL" id="JBAWTH010000026">
    <property type="protein sequence ID" value="KAL2285977.1"/>
    <property type="molecule type" value="Genomic_DNA"/>
</dbReference>
<dbReference type="PRINTS" id="PR00465">
    <property type="entry name" value="EP450IV"/>
</dbReference>
<evidence type="ECO:0008006" key="12">
    <source>
        <dbReference type="Google" id="ProtNLM"/>
    </source>
</evidence>
<dbReference type="Gene3D" id="1.10.630.10">
    <property type="entry name" value="Cytochrome P450"/>
    <property type="match status" value="1"/>
</dbReference>
<evidence type="ECO:0000256" key="1">
    <source>
        <dbReference type="ARBA" id="ARBA00001971"/>
    </source>
</evidence>
<dbReference type="InterPro" id="IPR002403">
    <property type="entry name" value="Cyt_P450_E_grp-IV"/>
</dbReference>
<gene>
    <name evidence="10" type="ORF">FJTKL_07231</name>
</gene>
<dbReference type="InterPro" id="IPR050121">
    <property type="entry name" value="Cytochrome_P450_monoxygenase"/>
</dbReference>
<feature type="region of interest" description="Disordered" evidence="9">
    <location>
        <begin position="475"/>
        <end position="497"/>
    </location>
</feature>
<dbReference type="Pfam" id="PF00067">
    <property type="entry name" value="p450"/>
    <property type="match status" value="1"/>
</dbReference>
<evidence type="ECO:0000256" key="8">
    <source>
        <dbReference type="RuleBase" id="RU000461"/>
    </source>
</evidence>
<evidence type="ECO:0000313" key="10">
    <source>
        <dbReference type="EMBL" id="KAL2285979.1"/>
    </source>
</evidence>
<dbReference type="Proteomes" id="UP001600888">
    <property type="component" value="Unassembled WGS sequence"/>
</dbReference>
<comment type="similarity">
    <text evidence="2 8">Belongs to the cytochrome P450 family.</text>
</comment>
<comment type="cofactor">
    <cofactor evidence="1">
        <name>heme</name>
        <dbReference type="ChEBI" id="CHEBI:30413"/>
    </cofactor>
</comment>
<dbReference type="InterPro" id="IPR001128">
    <property type="entry name" value="Cyt_P450"/>
</dbReference>
<comment type="caution">
    <text evidence="10">The sequence shown here is derived from an EMBL/GenBank/DDBJ whole genome shotgun (WGS) entry which is preliminary data.</text>
</comment>
<evidence type="ECO:0000256" key="6">
    <source>
        <dbReference type="ARBA" id="ARBA00023004"/>
    </source>
</evidence>
<dbReference type="PANTHER" id="PTHR24305">
    <property type="entry name" value="CYTOCHROME P450"/>
    <property type="match status" value="1"/>
</dbReference>
<evidence type="ECO:0000256" key="9">
    <source>
        <dbReference type="SAM" id="MobiDB-lite"/>
    </source>
</evidence>
<reference evidence="10 11" key="1">
    <citation type="submission" date="2024-03" db="EMBL/GenBank/DDBJ databases">
        <title>A high-quality draft genome sequence of Diaporthe vaccinii, a causative agent of upright dieback and viscid rot disease in cranberry plants.</title>
        <authorList>
            <person name="Sarrasin M."/>
            <person name="Lang B.F."/>
            <person name="Burger G."/>
        </authorList>
    </citation>
    <scope>NUCLEOTIDE SEQUENCE [LARGE SCALE GENOMIC DNA]</scope>
    <source>
        <strain evidence="10 11">IS7</strain>
    </source>
</reference>
<proteinExistence type="inferred from homology"/>
<dbReference type="EMBL" id="JBAWTH010000026">
    <property type="protein sequence ID" value="KAL2285979.1"/>
    <property type="molecule type" value="Genomic_DNA"/>
</dbReference>
<dbReference type="PROSITE" id="PS00086">
    <property type="entry name" value="CYTOCHROME_P450"/>
    <property type="match status" value="1"/>
</dbReference>
<keyword evidence="11" id="KW-1185">Reference proteome</keyword>
<evidence type="ECO:0000256" key="5">
    <source>
        <dbReference type="ARBA" id="ARBA00023002"/>
    </source>
</evidence>
<dbReference type="SUPFAM" id="SSF48264">
    <property type="entry name" value="Cytochrome P450"/>
    <property type="match status" value="1"/>
</dbReference>